<protein>
    <submittedName>
        <fullName evidence="2">DUF2235 domain-containing protein</fullName>
    </submittedName>
</protein>
<evidence type="ECO:0000259" key="1">
    <source>
        <dbReference type="Pfam" id="PF09994"/>
    </source>
</evidence>
<dbReference type="PANTHER" id="PTHR33840:SF1">
    <property type="entry name" value="TLE1 PHOSPHOLIPASE DOMAIN-CONTAINING PROTEIN"/>
    <property type="match status" value="1"/>
</dbReference>
<organism evidence="2 3">
    <name type="scientific">Luteimonas wenzhouensis</name>
    <dbReference type="NCBI Taxonomy" id="2599615"/>
    <lineage>
        <taxon>Bacteria</taxon>
        <taxon>Pseudomonadati</taxon>
        <taxon>Pseudomonadota</taxon>
        <taxon>Gammaproteobacteria</taxon>
        <taxon>Lysobacterales</taxon>
        <taxon>Lysobacteraceae</taxon>
        <taxon>Luteimonas</taxon>
    </lineage>
</organism>
<evidence type="ECO:0000313" key="3">
    <source>
        <dbReference type="Proteomes" id="UP000315949"/>
    </source>
</evidence>
<dbReference type="AlphaFoldDB" id="A0A5C5TUX4"/>
<dbReference type="EMBL" id="VOHE01000009">
    <property type="protein sequence ID" value="TWT17228.1"/>
    <property type="molecule type" value="Genomic_DNA"/>
</dbReference>
<feature type="domain" description="T6SS Phospholipase effector Tle1-like catalytic" evidence="1">
    <location>
        <begin position="2"/>
        <end position="259"/>
    </location>
</feature>
<evidence type="ECO:0000313" key="2">
    <source>
        <dbReference type="EMBL" id="TWT17228.1"/>
    </source>
</evidence>
<sequence length="359" mass="39805">MKRIAIFCDGTWNSADQEKNGEPCPTNVIKLALRTARRAGTMPQLVFYDQGVGTGGSLDKLTGGAFGRGLDDNLYEAYRFLVLNYEPGDELFLFGFSRGAYTARSLAGMIRKCGILRLRHARRYREAISLYCDDHHPDDDPAQAFRKECSVTGNDPVPIRFMGVWDTVGALGIPVRGLRALTAHKYRFHDVELSGIVQHACHALAVDERRAPFEPAIWAYQPKDGQVVEQVWFCGVHSDIGGGYPPQESGLSDIALEWMRGRARAAGLAIDAEVDTTHALNPDPMATAHDSKTGLYRLTPGKDRVIGVVNTPEGKTATGRDPTQSLHPSVLRRWDQDPRYRPDNLRAYLRMIGDPRAEA</sequence>
<keyword evidence="3" id="KW-1185">Reference proteome</keyword>
<dbReference type="Pfam" id="PF09994">
    <property type="entry name" value="T6SS_Tle1-like_cat"/>
    <property type="match status" value="1"/>
</dbReference>
<reference evidence="2 3" key="1">
    <citation type="submission" date="2019-07" db="EMBL/GenBank/DDBJ databases">
        <title>Luteimonas sp. YD-1 nov., isolated from acidic soil.</title>
        <authorList>
            <person name="Zhou J."/>
        </authorList>
    </citation>
    <scope>NUCLEOTIDE SEQUENCE [LARGE SCALE GENOMIC DNA]</scope>
    <source>
        <strain evidence="2 3">YD-1</strain>
    </source>
</reference>
<accession>A0A5C5TUX4</accession>
<dbReference type="PANTHER" id="PTHR33840">
    <property type="match status" value="1"/>
</dbReference>
<dbReference type="Proteomes" id="UP000315949">
    <property type="component" value="Unassembled WGS sequence"/>
</dbReference>
<dbReference type="OrthoDB" id="4378831at2"/>
<dbReference type="InterPro" id="IPR018712">
    <property type="entry name" value="Tle1-like_cat"/>
</dbReference>
<comment type="caution">
    <text evidence="2">The sequence shown here is derived from an EMBL/GenBank/DDBJ whole genome shotgun (WGS) entry which is preliminary data.</text>
</comment>
<proteinExistence type="predicted"/>
<gene>
    <name evidence="2" type="ORF">FQY79_13825</name>
</gene>
<name>A0A5C5TUX4_9GAMM</name>